<accession>A0A4Y2D9S6</accession>
<keyword evidence="4" id="KW-1185">Reference proteome</keyword>
<feature type="signal peptide" evidence="2">
    <location>
        <begin position="1"/>
        <end position="23"/>
    </location>
</feature>
<sequence>MIPFVVKNLIVLSLSIAMSVCYCEDSETFDDDVGYHVKFFLVSSLFDFIGWHGVSVFINAGQLFVMRRGSMQHCLRIVLHTKNFYFSLLSLLLTKFSVEKRSLFWSMGSLGVHTFLAWAILMIFVVLMNPAGNSKLRLPLAAYQDCGLILLLCSIVSSFAEYTDLYFLSMFMIGLQLYKVLQNVRT</sequence>
<organism evidence="3 4">
    <name type="scientific">Araneus ventricosus</name>
    <name type="common">Orbweaver spider</name>
    <name type="synonym">Epeira ventricosa</name>
    <dbReference type="NCBI Taxonomy" id="182803"/>
    <lineage>
        <taxon>Eukaryota</taxon>
        <taxon>Metazoa</taxon>
        <taxon>Ecdysozoa</taxon>
        <taxon>Arthropoda</taxon>
        <taxon>Chelicerata</taxon>
        <taxon>Arachnida</taxon>
        <taxon>Araneae</taxon>
        <taxon>Araneomorphae</taxon>
        <taxon>Entelegynae</taxon>
        <taxon>Araneoidea</taxon>
        <taxon>Araneidae</taxon>
        <taxon>Araneus</taxon>
    </lineage>
</organism>
<keyword evidence="2" id="KW-0732">Signal</keyword>
<proteinExistence type="predicted"/>
<evidence type="ECO:0000313" key="4">
    <source>
        <dbReference type="Proteomes" id="UP000499080"/>
    </source>
</evidence>
<comment type="caution">
    <text evidence="3">The sequence shown here is derived from an EMBL/GenBank/DDBJ whole genome shotgun (WGS) entry which is preliminary data.</text>
</comment>
<keyword evidence="1" id="KW-0472">Membrane</keyword>
<feature type="chain" id="PRO_5021279352" evidence="2">
    <location>
        <begin position="24"/>
        <end position="186"/>
    </location>
</feature>
<dbReference type="Proteomes" id="UP000499080">
    <property type="component" value="Unassembled WGS sequence"/>
</dbReference>
<feature type="transmembrane region" description="Helical" evidence="1">
    <location>
        <begin position="104"/>
        <end position="128"/>
    </location>
</feature>
<protein>
    <submittedName>
        <fullName evidence="3">Uncharacterized protein</fullName>
    </submittedName>
</protein>
<name>A0A4Y2D9S6_ARAVE</name>
<dbReference type="OrthoDB" id="10453510at2759"/>
<dbReference type="EMBL" id="BGPR01000319">
    <property type="protein sequence ID" value="GBM12836.1"/>
    <property type="molecule type" value="Genomic_DNA"/>
</dbReference>
<keyword evidence="1" id="KW-1133">Transmembrane helix</keyword>
<dbReference type="AlphaFoldDB" id="A0A4Y2D9S6"/>
<feature type="transmembrane region" description="Helical" evidence="1">
    <location>
        <begin position="39"/>
        <end position="65"/>
    </location>
</feature>
<feature type="transmembrane region" description="Helical" evidence="1">
    <location>
        <begin position="140"/>
        <end position="159"/>
    </location>
</feature>
<gene>
    <name evidence="3" type="ORF">AVEN_247605_1</name>
</gene>
<keyword evidence="1" id="KW-0812">Transmembrane</keyword>
<evidence type="ECO:0000256" key="1">
    <source>
        <dbReference type="SAM" id="Phobius"/>
    </source>
</evidence>
<reference evidence="3 4" key="1">
    <citation type="journal article" date="2019" name="Sci. Rep.">
        <title>Orb-weaving spider Araneus ventricosus genome elucidates the spidroin gene catalogue.</title>
        <authorList>
            <person name="Kono N."/>
            <person name="Nakamura H."/>
            <person name="Ohtoshi R."/>
            <person name="Moran D.A.P."/>
            <person name="Shinohara A."/>
            <person name="Yoshida Y."/>
            <person name="Fujiwara M."/>
            <person name="Mori M."/>
            <person name="Tomita M."/>
            <person name="Arakawa K."/>
        </authorList>
    </citation>
    <scope>NUCLEOTIDE SEQUENCE [LARGE SCALE GENOMIC DNA]</scope>
</reference>
<evidence type="ECO:0000256" key="2">
    <source>
        <dbReference type="SAM" id="SignalP"/>
    </source>
</evidence>
<evidence type="ECO:0000313" key="3">
    <source>
        <dbReference type="EMBL" id="GBM12836.1"/>
    </source>
</evidence>